<evidence type="ECO:0000256" key="1">
    <source>
        <dbReference type="SAM" id="MobiDB-lite"/>
    </source>
</evidence>
<organism evidence="2 3">
    <name type="scientific">Blackfly genomovirus 7</name>
    <dbReference type="NCBI Taxonomy" id="2586206"/>
    <lineage>
        <taxon>Viruses</taxon>
        <taxon>Monodnaviria</taxon>
        <taxon>Shotokuvirae</taxon>
        <taxon>Cressdnaviricota</taxon>
        <taxon>Repensiviricetes</taxon>
        <taxon>Geplafuvirales</taxon>
        <taxon>Genomoviridae</taxon>
        <taxon>Gemycircularvirus</taxon>
        <taxon>Gemycircularvirus austro2</taxon>
    </lineage>
</organism>
<dbReference type="EMBL" id="MK433239">
    <property type="protein sequence ID" value="QCX35070.1"/>
    <property type="molecule type" value="Genomic_DNA"/>
</dbReference>
<name>A0A4Y5QL31_9VIRU</name>
<evidence type="ECO:0000313" key="2">
    <source>
        <dbReference type="EMBL" id="QCX35070.1"/>
    </source>
</evidence>
<keyword evidence="3" id="KW-1185">Reference proteome</keyword>
<sequence>MARTRYSGRRGFRTSRRTTRRKAPRRYATKKRTYRKKTAMTRKRLITTMSSKKRDTMLSAAAVGVNPSPQNTKVVGQKLTINPIPTNTSAGVHMSVFMPSYRGLVPNNYSFLAARDRHTDVGKGISETYQLNPSDASMWQWRRVVVHYKGDFNNTPPSVFQNIGAQNAAGGATYRFFTDMTGDTTGGFTAFYDSVNDVLFRGILTTDWLNPLLAKIDTARVTVLSDVSRSLSSQNDSPRPRFIKTYVPVNRTLQYDDEENGTSVTPSFVAVENKIGIGNIYVFDFFGCSAPISTVSSQLSVTSQMTYYWHEK</sequence>
<proteinExistence type="predicted"/>
<accession>A0A4Y5QL31</accession>
<feature type="region of interest" description="Disordered" evidence="1">
    <location>
        <begin position="1"/>
        <end position="27"/>
    </location>
</feature>
<protein>
    <submittedName>
        <fullName evidence="2">Capsid protein</fullName>
    </submittedName>
</protein>
<gene>
    <name evidence="2" type="primary">cp</name>
</gene>
<dbReference type="GeneID" id="80536286"/>
<dbReference type="KEGG" id="vg:80536286"/>
<reference evidence="2" key="1">
    <citation type="submission" date="2019-01" db="EMBL/GenBank/DDBJ databases">
        <title>Unraveling the ssDNA virome of the New Zealand blackfly.</title>
        <authorList>
            <person name="Kraberger S."/>
            <person name="Waits K."/>
            <person name="Fontenele R."/>
            <person name="Walters M."/>
            <person name="Varsani A."/>
        </authorList>
    </citation>
    <scope>NUCLEOTIDE SEQUENCE</scope>
    <source>
        <strain evidence="2">SF02_767</strain>
    </source>
</reference>
<dbReference type="RefSeq" id="YP_010798189.1">
    <property type="nucleotide sequence ID" value="NC_076353.1"/>
</dbReference>
<dbReference type="Proteomes" id="UP000677555">
    <property type="component" value="Segment"/>
</dbReference>
<evidence type="ECO:0000313" key="3">
    <source>
        <dbReference type="Proteomes" id="UP000677555"/>
    </source>
</evidence>